<name>A0AAV5JM28_9ROSI</name>
<reference evidence="2 3" key="1">
    <citation type="journal article" date="2021" name="Commun. Biol.">
        <title>The genome of Shorea leprosula (Dipterocarpaceae) highlights the ecological relevance of drought in aseasonal tropical rainforests.</title>
        <authorList>
            <person name="Ng K.K.S."/>
            <person name="Kobayashi M.J."/>
            <person name="Fawcett J.A."/>
            <person name="Hatakeyama M."/>
            <person name="Paape T."/>
            <person name="Ng C.H."/>
            <person name="Ang C.C."/>
            <person name="Tnah L.H."/>
            <person name="Lee C.T."/>
            <person name="Nishiyama T."/>
            <person name="Sese J."/>
            <person name="O'Brien M.J."/>
            <person name="Copetti D."/>
            <person name="Mohd Noor M.I."/>
            <person name="Ong R.C."/>
            <person name="Putra M."/>
            <person name="Sireger I.Z."/>
            <person name="Indrioko S."/>
            <person name="Kosugi Y."/>
            <person name="Izuno A."/>
            <person name="Isagi Y."/>
            <person name="Lee S.L."/>
            <person name="Shimizu K.K."/>
        </authorList>
    </citation>
    <scope>NUCLEOTIDE SEQUENCE [LARGE SCALE GENOMIC DNA]</scope>
    <source>
        <strain evidence="2">214</strain>
    </source>
</reference>
<evidence type="ECO:0000313" key="3">
    <source>
        <dbReference type="Proteomes" id="UP001054252"/>
    </source>
</evidence>
<protein>
    <submittedName>
        <fullName evidence="2">Uncharacterized protein</fullName>
    </submittedName>
</protein>
<evidence type="ECO:0000313" key="2">
    <source>
        <dbReference type="EMBL" id="GKV13513.1"/>
    </source>
</evidence>
<dbReference type="Proteomes" id="UP001054252">
    <property type="component" value="Unassembled WGS sequence"/>
</dbReference>
<evidence type="ECO:0000256" key="1">
    <source>
        <dbReference type="SAM" id="MobiDB-lite"/>
    </source>
</evidence>
<comment type="caution">
    <text evidence="2">The sequence shown here is derived from an EMBL/GenBank/DDBJ whole genome shotgun (WGS) entry which is preliminary data.</text>
</comment>
<dbReference type="EMBL" id="BPVZ01000039">
    <property type="protein sequence ID" value="GKV13513.1"/>
    <property type="molecule type" value="Genomic_DNA"/>
</dbReference>
<dbReference type="AlphaFoldDB" id="A0AAV5JM28"/>
<keyword evidence="3" id="KW-1185">Reference proteome</keyword>
<feature type="compositionally biased region" description="Acidic residues" evidence="1">
    <location>
        <begin position="1"/>
        <end position="20"/>
    </location>
</feature>
<sequence>MLDEEGEELIDEDEDEELINEDGKERNRKHTYLKFN</sequence>
<organism evidence="2 3">
    <name type="scientific">Rubroshorea leprosula</name>
    <dbReference type="NCBI Taxonomy" id="152421"/>
    <lineage>
        <taxon>Eukaryota</taxon>
        <taxon>Viridiplantae</taxon>
        <taxon>Streptophyta</taxon>
        <taxon>Embryophyta</taxon>
        <taxon>Tracheophyta</taxon>
        <taxon>Spermatophyta</taxon>
        <taxon>Magnoliopsida</taxon>
        <taxon>eudicotyledons</taxon>
        <taxon>Gunneridae</taxon>
        <taxon>Pentapetalae</taxon>
        <taxon>rosids</taxon>
        <taxon>malvids</taxon>
        <taxon>Malvales</taxon>
        <taxon>Dipterocarpaceae</taxon>
        <taxon>Rubroshorea</taxon>
    </lineage>
</organism>
<feature type="compositionally biased region" description="Basic residues" evidence="1">
    <location>
        <begin position="26"/>
        <end position="36"/>
    </location>
</feature>
<feature type="region of interest" description="Disordered" evidence="1">
    <location>
        <begin position="1"/>
        <end position="36"/>
    </location>
</feature>
<accession>A0AAV5JM28</accession>
<proteinExistence type="predicted"/>
<gene>
    <name evidence="2" type="ORF">SLEP1_g24513</name>
</gene>